<sequence>MVNDDVYVVEIIEQHNIDDPGNWADFDVQTVVFKKLYDARIYLKLVKRTWLEDESIDPKDIYEDLDEIKIKPSKAYRYGFNLQAGIDRRELN</sequence>
<dbReference type="Proteomes" id="UP001232113">
    <property type="component" value="Unassembled WGS sequence"/>
</dbReference>
<evidence type="ECO:0000313" key="2">
    <source>
        <dbReference type="Proteomes" id="UP001232113"/>
    </source>
</evidence>
<proteinExistence type="predicted"/>
<dbReference type="RefSeq" id="WP_144842178.1">
    <property type="nucleotide sequence ID" value="NZ_JASOLY010000015.1"/>
</dbReference>
<evidence type="ECO:0000313" key="1">
    <source>
        <dbReference type="EMBL" id="MDK6868965.1"/>
    </source>
</evidence>
<name>A0AAW6XQD9_9LACO</name>
<dbReference type="AlphaFoldDB" id="A0AAW6XQD9"/>
<comment type="caution">
    <text evidence="1">The sequence shown here is derived from an EMBL/GenBank/DDBJ whole genome shotgun (WGS) entry which is preliminary data.</text>
</comment>
<organism evidence="1 2">
    <name type="scientific">Lactobacillus paragasseri</name>
    <dbReference type="NCBI Taxonomy" id="2107999"/>
    <lineage>
        <taxon>Bacteria</taxon>
        <taxon>Bacillati</taxon>
        <taxon>Bacillota</taxon>
        <taxon>Bacilli</taxon>
        <taxon>Lactobacillales</taxon>
        <taxon>Lactobacillaceae</taxon>
        <taxon>Lactobacillus</taxon>
    </lineage>
</organism>
<reference evidence="1" key="1">
    <citation type="submission" date="2023-05" db="EMBL/GenBank/DDBJ databases">
        <title>Cataloging the Phylogenetic Diversity of Human Bladder Bacteria.</title>
        <authorList>
            <person name="Du J."/>
        </authorList>
    </citation>
    <scope>NUCLEOTIDE SEQUENCE</scope>
    <source>
        <strain evidence="1">UMB6975B</strain>
    </source>
</reference>
<protein>
    <submittedName>
        <fullName evidence="1">Uncharacterized protein</fullName>
    </submittedName>
</protein>
<gene>
    <name evidence="1" type="ORF">QP354_07775</name>
</gene>
<dbReference type="EMBL" id="JASOLY010000015">
    <property type="protein sequence ID" value="MDK6868965.1"/>
    <property type="molecule type" value="Genomic_DNA"/>
</dbReference>
<accession>A0AAW6XQD9</accession>